<protein>
    <submittedName>
        <fullName evidence="2">Uncharacterized protein</fullName>
    </submittedName>
</protein>
<keyword evidence="1" id="KW-1133">Transmembrane helix</keyword>
<dbReference type="Proteomes" id="UP000187425">
    <property type="component" value="Unassembled WGS sequence"/>
</dbReference>
<accession>A0A1R0Z8P9</accession>
<evidence type="ECO:0000313" key="3">
    <source>
        <dbReference type="Proteomes" id="UP000187425"/>
    </source>
</evidence>
<feature type="transmembrane region" description="Helical" evidence="1">
    <location>
        <begin position="95"/>
        <end position="118"/>
    </location>
</feature>
<name>A0A1R0Z8P9_9BACL</name>
<dbReference type="RefSeq" id="WP_076286856.1">
    <property type="nucleotide sequence ID" value="NZ_MPTD01000028.1"/>
</dbReference>
<comment type="caution">
    <text evidence="2">The sequence shown here is derived from an EMBL/GenBank/DDBJ whole genome shotgun (WGS) entry which is preliminary data.</text>
</comment>
<organism evidence="2 3">
    <name type="scientific">Paenibacillus odorifer</name>
    <dbReference type="NCBI Taxonomy" id="189426"/>
    <lineage>
        <taxon>Bacteria</taxon>
        <taxon>Bacillati</taxon>
        <taxon>Bacillota</taxon>
        <taxon>Bacilli</taxon>
        <taxon>Bacillales</taxon>
        <taxon>Paenibacillaceae</taxon>
        <taxon>Paenibacillus</taxon>
    </lineage>
</organism>
<evidence type="ECO:0000256" key="1">
    <source>
        <dbReference type="SAM" id="Phobius"/>
    </source>
</evidence>
<proteinExistence type="predicted"/>
<reference evidence="2 3" key="1">
    <citation type="submission" date="2016-11" db="EMBL/GenBank/DDBJ databases">
        <title>Paenibacillus species isolates.</title>
        <authorList>
            <person name="Beno S.M."/>
        </authorList>
    </citation>
    <scope>NUCLEOTIDE SEQUENCE [LARGE SCALE GENOMIC DNA]</scope>
    <source>
        <strain evidence="2 3">FSL H7-0443</strain>
    </source>
</reference>
<evidence type="ECO:0000313" key="2">
    <source>
        <dbReference type="EMBL" id="OME64574.1"/>
    </source>
</evidence>
<dbReference type="EMBL" id="MPTW01000027">
    <property type="protein sequence ID" value="OME64574.1"/>
    <property type="molecule type" value="Genomic_DNA"/>
</dbReference>
<dbReference type="AlphaFoldDB" id="A0A1R0Z8P9"/>
<keyword evidence="1" id="KW-0472">Membrane</keyword>
<gene>
    <name evidence="2" type="ORF">BSK65_28080</name>
</gene>
<keyword evidence="1" id="KW-0812">Transmembrane</keyword>
<sequence length="141" mass="15890">MVCYIRKDTLKQKKPLQHKAAETFNRGSTLLERIKQTAVVTIGRVPSFHLASLTAMYPARSNEPLGSFNRAAHRRMFCPGQMNNSQPERVSLSRLFSLAIAFMDVLLLITAIIIWFYLSVKDKGLTRGLMISNATLSSFNL</sequence>